<sequence>MKAYVMDSSAALAILLNEKGTDIALGFAPDAQCSSVNAAEIIAKLIDKGRSMEEAADDLASLGMPVAVFDEMMGIAAGQLRELTRHRGLSLGDRACLALAIRENAIAVTADRDWGDLDIGCKIELIR</sequence>
<dbReference type="CDD" id="cd18682">
    <property type="entry name" value="PIN_VapC-like"/>
    <property type="match status" value="1"/>
</dbReference>
<evidence type="ECO:0000313" key="2">
    <source>
        <dbReference type="EMBL" id="SIT58850.1"/>
    </source>
</evidence>
<evidence type="ECO:0000313" key="3">
    <source>
        <dbReference type="Proteomes" id="UP000188388"/>
    </source>
</evidence>
<reference evidence="3" key="1">
    <citation type="submission" date="2017-01" db="EMBL/GenBank/DDBJ databases">
        <authorList>
            <person name="Brunel B."/>
        </authorList>
    </citation>
    <scope>NUCLEOTIDE SEQUENCE [LARGE SCALE GENOMIC DNA]</scope>
</reference>
<dbReference type="Pfam" id="PF01850">
    <property type="entry name" value="PIN"/>
    <property type="match status" value="1"/>
</dbReference>
<accession>A0A1R3VG32</accession>
<organism evidence="2 3">
    <name type="scientific">Mesorhizobium prunaredense</name>
    <dbReference type="NCBI Taxonomy" id="1631249"/>
    <lineage>
        <taxon>Bacteria</taxon>
        <taxon>Pseudomonadati</taxon>
        <taxon>Pseudomonadota</taxon>
        <taxon>Alphaproteobacteria</taxon>
        <taxon>Hyphomicrobiales</taxon>
        <taxon>Phyllobacteriaceae</taxon>
        <taxon>Mesorhizobium</taxon>
    </lineage>
</organism>
<dbReference type="InterPro" id="IPR029060">
    <property type="entry name" value="PIN-like_dom_sf"/>
</dbReference>
<dbReference type="AlphaFoldDB" id="A0A1R3VG32"/>
<dbReference type="STRING" id="1631249.BQ8794_60159"/>
<name>A0A1R3VG32_9HYPH</name>
<dbReference type="RefSeq" id="WP_077381920.1">
    <property type="nucleotide sequence ID" value="NZ_FTPD01000056.1"/>
</dbReference>
<dbReference type="InterPro" id="IPR002716">
    <property type="entry name" value="PIN_dom"/>
</dbReference>
<dbReference type="SUPFAM" id="SSF88723">
    <property type="entry name" value="PIN domain-like"/>
    <property type="match status" value="1"/>
</dbReference>
<dbReference type="Proteomes" id="UP000188388">
    <property type="component" value="Unassembled WGS sequence"/>
</dbReference>
<feature type="domain" description="PIN" evidence="1">
    <location>
        <begin position="4"/>
        <end position="118"/>
    </location>
</feature>
<keyword evidence="3" id="KW-1185">Reference proteome</keyword>
<gene>
    <name evidence="2" type="ORF">BQ8794_60159</name>
</gene>
<evidence type="ECO:0000259" key="1">
    <source>
        <dbReference type="Pfam" id="PF01850"/>
    </source>
</evidence>
<proteinExistence type="predicted"/>
<dbReference type="Gene3D" id="3.40.50.1010">
    <property type="entry name" value="5'-nuclease"/>
    <property type="match status" value="1"/>
</dbReference>
<protein>
    <recommendedName>
        <fullName evidence="1">PIN domain-containing protein</fullName>
    </recommendedName>
</protein>
<dbReference type="EMBL" id="FTPD01000056">
    <property type="protein sequence ID" value="SIT58850.1"/>
    <property type="molecule type" value="Genomic_DNA"/>
</dbReference>